<dbReference type="InterPro" id="IPR006612">
    <property type="entry name" value="THAP_Znf"/>
</dbReference>
<dbReference type="Pfam" id="PF05485">
    <property type="entry name" value="THAP"/>
    <property type="match status" value="1"/>
</dbReference>
<keyword evidence="3" id="KW-0862">Zinc</keyword>
<dbReference type="OrthoDB" id="8120989at2759"/>
<evidence type="ECO:0000256" key="1">
    <source>
        <dbReference type="ARBA" id="ARBA00022723"/>
    </source>
</evidence>
<dbReference type="InterPro" id="IPR048366">
    <property type="entry name" value="TNP-like_GBD"/>
</dbReference>
<dbReference type="SMART" id="SM00980">
    <property type="entry name" value="THAP"/>
    <property type="match status" value="1"/>
</dbReference>
<dbReference type="Pfam" id="PF21787">
    <property type="entry name" value="TNP-like_RNaseH_N"/>
    <property type="match status" value="1"/>
</dbReference>
<protein>
    <recommendedName>
        <fullName evidence="5">THAP-type domain-containing protein</fullName>
    </recommendedName>
</protein>
<reference evidence="6" key="1">
    <citation type="submission" date="2021-12" db="EMBL/GenBank/DDBJ databases">
        <authorList>
            <person name="Martin H S."/>
        </authorList>
    </citation>
    <scope>NUCLEOTIDE SEQUENCE</scope>
</reference>
<dbReference type="Proteomes" id="UP000838878">
    <property type="component" value="Chromosome 7"/>
</dbReference>
<dbReference type="GO" id="GO:0003677">
    <property type="term" value="F:DNA binding"/>
    <property type="evidence" value="ECO:0007669"/>
    <property type="project" value="UniProtKB-KW"/>
</dbReference>
<dbReference type="Pfam" id="PF21789">
    <property type="entry name" value="TNP-like_RNaseH_C"/>
    <property type="match status" value="1"/>
</dbReference>
<evidence type="ECO:0000259" key="5">
    <source>
        <dbReference type="SMART" id="SM00980"/>
    </source>
</evidence>
<dbReference type="EMBL" id="OV170227">
    <property type="protein sequence ID" value="CAH0728228.1"/>
    <property type="molecule type" value="Genomic_DNA"/>
</dbReference>
<sequence length="834" mass="96003">MPHRCAFGCKNTNSGVVMHMFPNPKRFPEHFHAWVSLLGGKFGKLSDHEIYLRKRICDIHFTDAHKNRYKRLNALAMPTLYLPGNIGKITKIANSGISGSEPAIPAVIPPLHDTNTGEPNHIPSTAAVLSEHNYSAISRTSRNMLSKAVPLNYQCMQMKPLHYKMKIMHNKICCLRKKVQCFKERFAATQKLCNNLAFRHVTKNMTKAAQLFAHMQLQSTKKPKETVREKEVSDRLCTLIFDEMSITPQIMYNAQKDTLEGFASNKESAFADHVLVFMVKGVISNFKQPVAYYFTNSLNKITLKNIIKSVIEHTLETGLIITSTVCDQSPVNVGAITELINETRASYLRRNKNWNKDMFRVKNQNIIPLYDTPHLIKGIRNNIITKDLIYTIDGQEKIIKWEYFQLVYNADKSYKELRLLNKLTEAHVIPEKINKMRVKSATQLFSHSVAVVTEHLTARGDLPNECRQLIDFILLLDNLFDSLNVSSLSVENGKIYKGPIKRNSPHHQLWQKAKEILKTTKYIKKVRFGDKTRLTETIAPSITNLIKTVEGIESLWKLLSRKYGIDAMLTRNFNQDPIENFFGNIRSYGVRNIAPNTVSFEGAFKALMINNYSEPHSSGANCEEDHNECLQSLDFFLKDKNIITPDIPDTNDTIHFNSEICFDQSNEIDAGQSNYVCGWVLKRCLKFIIKGCQHCKQTLFENDISNDNNSYIYAKEYMNKKWLCYPNKEVESYFKEIQNMTTSFLKKNVPKTGLKKNIVLFLDILSDCPFKCVEHKNKLKTYFINMTINVLVYSWCRSVNRILSGKLTVKDEDDEVKIAAQNYFNKHKNYKNRK</sequence>
<keyword evidence="2" id="KW-0863">Zinc-finger</keyword>
<evidence type="ECO:0000313" key="7">
    <source>
        <dbReference type="Proteomes" id="UP000838878"/>
    </source>
</evidence>
<feature type="domain" description="THAP-type" evidence="5">
    <location>
        <begin position="3"/>
        <end position="87"/>
    </location>
</feature>
<dbReference type="Pfam" id="PF21788">
    <property type="entry name" value="TNP-like_GBD"/>
    <property type="match status" value="1"/>
</dbReference>
<keyword evidence="7" id="KW-1185">Reference proteome</keyword>
<feature type="non-terminal residue" evidence="6">
    <location>
        <position position="834"/>
    </location>
</feature>
<organism evidence="6 7">
    <name type="scientific">Brenthis ino</name>
    <name type="common">lesser marbled fritillary</name>
    <dbReference type="NCBI Taxonomy" id="405034"/>
    <lineage>
        <taxon>Eukaryota</taxon>
        <taxon>Metazoa</taxon>
        <taxon>Ecdysozoa</taxon>
        <taxon>Arthropoda</taxon>
        <taxon>Hexapoda</taxon>
        <taxon>Insecta</taxon>
        <taxon>Pterygota</taxon>
        <taxon>Neoptera</taxon>
        <taxon>Endopterygota</taxon>
        <taxon>Lepidoptera</taxon>
        <taxon>Glossata</taxon>
        <taxon>Ditrysia</taxon>
        <taxon>Papilionoidea</taxon>
        <taxon>Nymphalidae</taxon>
        <taxon>Heliconiinae</taxon>
        <taxon>Argynnini</taxon>
        <taxon>Brenthis</taxon>
    </lineage>
</organism>
<keyword evidence="4" id="KW-0238">DNA-binding</keyword>
<dbReference type="SUPFAM" id="SSF57716">
    <property type="entry name" value="Glucocorticoid receptor-like (DNA-binding domain)"/>
    <property type="match status" value="1"/>
</dbReference>
<accession>A0A8J9VRM6</accession>
<dbReference type="GO" id="GO:0008270">
    <property type="term" value="F:zinc ion binding"/>
    <property type="evidence" value="ECO:0007669"/>
    <property type="project" value="UniProtKB-KW"/>
</dbReference>
<dbReference type="PANTHER" id="PTHR47577:SF2">
    <property type="entry name" value="THAP DOMAIN CONTAINING 9"/>
    <property type="match status" value="1"/>
</dbReference>
<evidence type="ECO:0000256" key="2">
    <source>
        <dbReference type="ARBA" id="ARBA00022771"/>
    </source>
</evidence>
<proteinExistence type="predicted"/>
<dbReference type="PANTHER" id="PTHR47577">
    <property type="entry name" value="THAP DOMAIN-CONTAINING PROTEIN 6"/>
    <property type="match status" value="1"/>
</dbReference>
<dbReference type="InterPro" id="IPR048367">
    <property type="entry name" value="TNP-like_RNaseH_C"/>
</dbReference>
<keyword evidence="1" id="KW-0479">Metal-binding</keyword>
<gene>
    <name evidence="6" type="ORF">BINO364_LOCUS13473</name>
</gene>
<dbReference type="InterPro" id="IPR048365">
    <property type="entry name" value="TNP-like_RNaseH_N"/>
</dbReference>
<evidence type="ECO:0000256" key="4">
    <source>
        <dbReference type="ARBA" id="ARBA00023125"/>
    </source>
</evidence>
<evidence type="ECO:0000256" key="3">
    <source>
        <dbReference type="ARBA" id="ARBA00022833"/>
    </source>
</evidence>
<name>A0A8J9VRM6_9NEOP</name>
<evidence type="ECO:0000313" key="6">
    <source>
        <dbReference type="EMBL" id="CAH0728228.1"/>
    </source>
</evidence>
<dbReference type="AlphaFoldDB" id="A0A8J9VRM6"/>